<dbReference type="InterPro" id="IPR001848">
    <property type="entry name" value="Ribosomal_uS10"/>
</dbReference>
<proteinExistence type="inferred from homology"/>
<feature type="non-terminal residue" evidence="5">
    <location>
        <position position="1"/>
    </location>
</feature>
<evidence type="ECO:0000256" key="1">
    <source>
        <dbReference type="ARBA" id="ARBA00007102"/>
    </source>
</evidence>
<dbReference type="InterPro" id="IPR036838">
    <property type="entry name" value="Ribosomal_uS10_dom_sf"/>
</dbReference>
<evidence type="ECO:0000256" key="3">
    <source>
        <dbReference type="ARBA" id="ARBA00023274"/>
    </source>
</evidence>
<dbReference type="Pfam" id="PF00338">
    <property type="entry name" value="Ribosomal_S10"/>
    <property type="match status" value="1"/>
</dbReference>
<keyword evidence="2 5" id="KW-0689">Ribosomal protein</keyword>
<comment type="similarity">
    <text evidence="1">Belongs to the universal ribosomal protein uS10 family.</text>
</comment>
<keyword evidence="3" id="KW-0687">Ribonucleoprotein</keyword>
<dbReference type="Gene3D" id="3.30.70.600">
    <property type="entry name" value="Ribosomal protein S10 domain"/>
    <property type="match status" value="1"/>
</dbReference>
<dbReference type="InterPro" id="IPR027486">
    <property type="entry name" value="Ribosomal_uS10_dom"/>
</dbReference>
<dbReference type="SUPFAM" id="SSF54999">
    <property type="entry name" value="Ribosomal protein S10"/>
    <property type="match status" value="1"/>
</dbReference>
<sequence>PAPVGLVSCNLHFESFSDHRIEFYMDFIRKVAQTMKVSCSQTVGLPTHTQLWTVVKSPFVHKSAQENFARLRIKRMLQIKDTHPKTLEKFLAYVEDNLPAGVGMR</sequence>
<dbReference type="AlphaFoldDB" id="A0A4Q0A1Z4"/>
<gene>
    <name evidence="5" type="ORF">BJ085DRAFT_6844</name>
</gene>
<dbReference type="SMART" id="SM01403">
    <property type="entry name" value="Ribosomal_S10"/>
    <property type="match status" value="1"/>
</dbReference>
<organism evidence="5 6">
    <name type="scientific">Dimargaris cristalligena</name>
    <dbReference type="NCBI Taxonomy" id="215637"/>
    <lineage>
        <taxon>Eukaryota</taxon>
        <taxon>Fungi</taxon>
        <taxon>Fungi incertae sedis</taxon>
        <taxon>Zoopagomycota</taxon>
        <taxon>Kickxellomycotina</taxon>
        <taxon>Dimargaritomycetes</taxon>
        <taxon>Dimargaritales</taxon>
        <taxon>Dimargaritaceae</taxon>
        <taxon>Dimargaris</taxon>
    </lineage>
</organism>
<feature type="domain" description="Small ribosomal subunit protein uS10" evidence="4">
    <location>
        <begin position="10"/>
        <end position="105"/>
    </location>
</feature>
<dbReference type="EMBL" id="ML002227">
    <property type="protein sequence ID" value="RKP40077.1"/>
    <property type="molecule type" value="Genomic_DNA"/>
</dbReference>
<reference evidence="6" key="1">
    <citation type="journal article" date="2018" name="Nat. Microbiol.">
        <title>Leveraging single-cell genomics to expand the fungal tree of life.</title>
        <authorList>
            <person name="Ahrendt S.R."/>
            <person name="Quandt C.A."/>
            <person name="Ciobanu D."/>
            <person name="Clum A."/>
            <person name="Salamov A."/>
            <person name="Andreopoulos B."/>
            <person name="Cheng J.F."/>
            <person name="Woyke T."/>
            <person name="Pelin A."/>
            <person name="Henrissat B."/>
            <person name="Reynolds N.K."/>
            <person name="Benny G.L."/>
            <person name="Smith M.E."/>
            <person name="James T.Y."/>
            <person name="Grigoriev I.V."/>
        </authorList>
    </citation>
    <scope>NUCLEOTIDE SEQUENCE [LARGE SCALE GENOMIC DNA]</scope>
    <source>
        <strain evidence="6">RSA 468</strain>
    </source>
</reference>
<evidence type="ECO:0000256" key="2">
    <source>
        <dbReference type="ARBA" id="ARBA00022980"/>
    </source>
</evidence>
<dbReference type="GO" id="GO:0003735">
    <property type="term" value="F:structural constituent of ribosome"/>
    <property type="evidence" value="ECO:0007669"/>
    <property type="project" value="InterPro"/>
</dbReference>
<dbReference type="GO" id="GO:0005840">
    <property type="term" value="C:ribosome"/>
    <property type="evidence" value="ECO:0007669"/>
    <property type="project" value="UniProtKB-KW"/>
</dbReference>
<evidence type="ECO:0000259" key="4">
    <source>
        <dbReference type="SMART" id="SM01403"/>
    </source>
</evidence>
<protein>
    <submittedName>
        <fullName evidence="5">Ribosomal protein S10 domain-containing protein</fullName>
    </submittedName>
</protein>
<evidence type="ECO:0000313" key="5">
    <source>
        <dbReference type="EMBL" id="RKP40077.1"/>
    </source>
</evidence>
<dbReference type="GO" id="GO:1990904">
    <property type="term" value="C:ribonucleoprotein complex"/>
    <property type="evidence" value="ECO:0007669"/>
    <property type="project" value="UniProtKB-KW"/>
</dbReference>
<dbReference type="Proteomes" id="UP000268162">
    <property type="component" value="Unassembled WGS sequence"/>
</dbReference>
<feature type="non-terminal residue" evidence="5">
    <location>
        <position position="105"/>
    </location>
</feature>
<keyword evidence="6" id="KW-1185">Reference proteome</keyword>
<name>A0A4Q0A1Z4_9FUNG</name>
<dbReference type="STRING" id="215637.A0A4Q0A1Z4"/>
<dbReference type="PANTHER" id="PTHR11700">
    <property type="entry name" value="30S RIBOSOMAL PROTEIN S10 FAMILY MEMBER"/>
    <property type="match status" value="1"/>
</dbReference>
<evidence type="ECO:0000313" key="6">
    <source>
        <dbReference type="Proteomes" id="UP000268162"/>
    </source>
</evidence>
<dbReference type="GO" id="GO:0006412">
    <property type="term" value="P:translation"/>
    <property type="evidence" value="ECO:0007669"/>
    <property type="project" value="InterPro"/>
</dbReference>
<accession>A0A4Q0A1Z4</accession>